<accession>A0A0C9W9G7</accession>
<dbReference type="PANTHER" id="PTHR46579">
    <property type="entry name" value="F5/8 TYPE C DOMAIN-CONTAINING PROTEIN-RELATED"/>
    <property type="match status" value="1"/>
</dbReference>
<dbReference type="AlphaFoldDB" id="A0A0C9W9G7"/>
<sequence>MHDIHDGTEWVKLEVGLKRERLPNGTITDIEESPGSRRPLVSCEVGLSMTLNIDWFGITDNRPHSSGAVYVSFNNLHRSVRYLTHNVHLALVIPGPKEPSLENLNHCIEPLKNDIHRIYKGIFMRMYGFRLPREVQGAVLCENSDIPATRKLTGTAGHSHKTHPCNFCFILLADIDTPTAYDITNFQMRDDWEQLQHAERSRLAATKVARKDILDTHGVRYSILNELPGWLPRRRSPIDFMHNFYALVKRFLFDVITDGHLLDSAGWTLFQDTINSIIWPTGIGRLPKNLGDDHALPKADQWRRLSSIYPFVLWICWRDQNDKIKASAPPVPASAKPQPSFRRDLSSIYKLSLYLSVAERILASKAISVDELDCGQTYLQLYCQGLQALGVHQTINSHLAMHYSVVFRQYGPAYATWLFGFERFNGVLESVNLNGHSGGEMEYSLARDWIEKHRLYELAISLPDGASDKERKLIGGSVFPPLLTEKKKFTDLRALQLPQVYGMLVTFLREQFHDLNVVDDMTADPDATIFFANRSAKVLPFIFKDGVRYGSVMTTSSDADQFASVLVNDTRLPCKLVYHFQIFLPRKPLLYCSVIQRMVSESPNPSFPTFPMMPWDRFATDLGVNLVYENVYMPLEVIASSKISCPVSIIPVTSNVLGEHIPLWIVQACDRSGLEAEDNWLADERDEAEQDNRGANV</sequence>
<organism evidence="1 2">
    <name type="scientific">Hydnomerulius pinastri MD-312</name>
    <dbReference type="NCBI Taxonomy" id="994086"/>
    <lineage>
        <taxon>Eukaryota</taxon>
        <taxon>Fungi</taxon>
        <taxon>Dikarya</taxon>
        <taxon>Basidiomycota</taxon>
        <taxon>Agaricomycotina</taxon>
        <taxon>Agaricomycetes</taxon>
        <taxon>Agaricomycetidae</taxon>
        <taxon>Boletales</taxon>
        <taxon>Boletales incertae sedis</taxon>
        <taxon>Leucogyrophana</taxon>
    </lineage>
</organism>
<gene>
    <name evidence="1" type="ORF">HYDPIDRAFT_100577</name>
</gene>
<reference evidence="1 2" key="1">
    <citation type="submission" date="2014-04" db="EMBL/GenBank/DDBJ databases">
        <title>Evolutionary Origins and Diversification of the Mycorrhizal Mutualists.</title>
        <authorList>
            <consortium name="DOE Joint Genome Institute"/>
            <consortium name="Mycorrhizal Genomics Consortium"/>
            <person name="Kohler A."/>
            <person name="Kuo A."/>
            <person name="Nagy L.G."/>
            <person name="Floudas D."/>
            <person name="Copeland A."/>
            <person name="Barry K.W."/>
            <person name="Cichocki N."/>
            <person name="Veneault-Fourrey C."/>
            <person name="LaButti K."/>
            <person name="Lindquist E.A."/>
            <person name="Lipzen A."/>
            <person name="Lundell T."/>
            <person name="Morin E."/>
            <person name="Murat C."/>
            <person name="Riley R."/>
            <person name="Ohm R."/>
            <person name="Sun H."/>
            <person name="Tunlid A."/>
            <person name="Henrissat B."/>
            <person name="Grigoriev I.V."/>
            <person name="Hibbett D.S."/>
            <person name="Martin F."/>
        </authorList>
    </citation>
    <scope>NUCLEOTIDE SEQUENCE [LARGE SCALE GENOMIC DNA]</scope>
    <source>
        <strain evidence="1 2">MD-312</strain>
    </source>
</reference>
<name>A0A0C9W9G7_9AGAM</name>
<evidence type="ECO:0000313" key="2">
    <source>
        <dbReference type="Proteomes" id="UP000053820"/>
    </source>
</evidence>
<keyword evidence="2" id="KW-1185">Reference proteome</keyword>
<dbReference type="OrthoDB" id="3248986at2759"/>
<protein>
    <submittedName>
        <fullName evidence="1">Unplaced genomic scaffold scaffold_52, whole genome shotgun sequence</fullName>
    </submittedName>
</protein>
<proteinExistence type="predicted"/>
<dbReference type="EMBL" id="KN839886">
    <property type="protein sequence ID" value="KIJ59512.1"/>
    <property type="molecule type" value="Genomic_DNA"/>
</dbReference>
<dbReference type="HOGENOM" id="CLU_006784_0_0_1"/>
<dbReference type="PANTHER" id="PTHR46579:SF1">
    <property type="entry name" value="F5_8 TYPE C DOMAIN-CONTAINING PROTEIN"/>
    <property type="match status" value="1"/>
</dbReference>
<evidence type="ECO:0000313" key="1">
    <source>
        <dbReference type="EMBL" id="KIJ59512.1"/>
    </source>
</evidence>
<dbReference type="Proteomes" id="UP000053820">
    <property type="component" value="Unassembled WGS sequence"/>
</dbReference>